<sequence>MKKNHFIARKGLFSLALAAVGAMFLGSCAVDGFDDKEKFDNGVSGIKLESPELAVKTVVASDGSDKLQVSWKVVYGAGGYECKAYKVDDPTNPEVIVDTIMDGTSFQFKLAEDTKYKLSVRTLGNVKQNNTEADQATEMSYSTLVPATPIPAGSDIAKFIKENLQNSDKEQAFELEAGATYTCNDEVDFQGNKMTLRGDKLNHALVTMGENGVIRTSAQLKVKYLNFDCTAVTNKGGIVEMSTTPPASCSAEAQGIAAGKNKNLPADVFVLQDPIILQECAFKNVPSCLFHIGHCAWGLADIRIDNCVVQLDNDGSKFSNGAVISFYGDTKKDFASPSGGQFWACSAQKISVKNSTIYNIKENSKNYFVRFANKDIDRIFPTASGSFSLDYCTLSKVMTGRDFANNMPQQKKYVINVNNNVFYDTWRIQKLNKGGCTVNCDMTTNAIQGKTNPVDGTDLKSWATEEPLGFDDAACLKELDLSQPDFGINFKATGAISSTIGDPRWRK</sequence>
<evidence type="ECO:0000259" key="2">
    <source>
        <dbReference type="Pfam" id="PF16318"/>
    </source>
</evidence>
<evidence type="ECO:0000256" key="1">
    <source>
        <dbReference type="SAM" id="SignalP"/>
    </source>
</evidence>
<dbReference type="RefSeq" id="WP_254969836.1">
    <property type="nucleotide sequence ID" value="NZ_JANDWU010000002.1"/>
</dbReference>
<feature type="signal peptide" evidence="1">
    <location>
        <begin position="1"/>
        <end position="29"/>
    </location>
</feature>
<dbReference type="Pfam" id="PF16318">
    <property type="entry name" value="DUF4957"/>
    <property type="match status" value="1"/>
</dbReference>
<name>A0AAW5I9X2_9BACT</name>
<reference evidence="4" key="1">
    <citation type="submission" date="2022-07" db="EMBL/GenBank/DDBJ databases">
        <title>Prevotella copri.</title>
        <authorList>
            <person name="Yang C."/>
        </authorList>
    </citation>
    <scope>NUCLEOTIDE SEQUENCE</scope>
    <source>
        <strain evidence="4">HF1805</strain>
    </source>
</reference>
<proteinExistence type="predicted"/>
<keyword evidence="4" id="KW-0449">Lipoprotein</keyword>
<dbReference type="InterPro" id="IPR032530">
    <property type="entry name" value="DUF4957"/>
</dbReference>
<dbReference type="Pfam" id="PF16383">
    <property type="entry name" value="DUF4992"/>
    <property type="match status" value="1"/>
</dbReference>
<evidence type="ECO:0000313" key="4">
    <source>
        <dbReference type="EMBL" id="MCP9548380.1"/>
    </source>
</evidence>
<organism evidence="4 5">
    <name type="scientific">Segatella copri</name>
    <dbReference type="NCBI Taxonomy" id="165179"/>
    <lineage>
        <taxon>Bacteria</taxon>
        <taxon>Pseudomonadati</taxon>
        <taxon>Bacteroidota</taxon>
        <taxon>Bacteroidia</taxon>
        <taxon>Bacteroidales</taxon>
        <taxon>Prevotellaceae</taxon>
        <taxon>Segatella</taxon>
    </lineage>
</organism>
<dbReference type="Proteomes" id="UP001205506">
    <property type="component" value="Unassembled WGS sequence"/>
</dbReference>
<dbReference type="InterPro" id="IPR032155">
    <property type="entry name" value="DUF4992"/>
</dbReference>
<dbReference type="PROSITE" id="PS51257">
    <property type="entry name" value="PROKAR_LIPOPROTEIN"/>
    <property type="match status" value="1"/>
</dbReference>
<keyword evidence="1" id="KW-0732">Signal</keyword>
<accession>A0AAW5I9X2</accession>
<protein>
    <submittedName>
        <fullName evidence="4">DUF4992 family lipoprotein</fullName>
    </submittedName>
</protein>
<gene>
    <name evidence="4" type="ORF">NNC68_02650</name>
</gene>
<dbReference type="AlphaFoldDB" id="A0AAW5I9X2"/>
<feature type="domain" description="DUF4957" evidence="2">
    <location>
        <begin position="179"/>
        <end position="311"/>
    </location>
</feature>
<evidence type="ECO:0000313" key="5">
    <source>
        <dbReference type="Proteomes" id="UP001205506"/>
    </source>
</evidence>
<comment type="caution">
    <text evidence="4">The sequence shown here is derived from an EMBL/GenBank/DDBJ whole genome shotgun (WGS) entry which is preliminary data.</text>
</comment>
<feature type="domain" description="DUF4992" evidence="3">
    <location>
        <begin position="1"/>
        <end position="165"/>
    </location>
</feature>
<evidence type="ECO:0000259" key="3">
    <source>
        <dbReference type="Pfam" id="PF16383"/>
    </source>
</evidence>
<dbReference type="EMBL" id="JANDWU010000002">
    <property type="protein sequence ID" value="MCP9548380.1"/>
    <property type="molecule type" value="Genomic_DNA"/>
</dbReference>
<feature type="chain" id="PRO_5043879519" evidence="1">
    <location>
        <begin position="30"/>
        <end position="507"/>
    </location>
</feature>